<feature type="region of interest" description="Disordered" evidence="1">
    <location>
        <begin position="51"/>
        <end position="88"/>
    </location>
</feature>
<dbReference type="InterPro" id="IPR011009">
    <property type="entry name" value="Kinase-like_dom_sf"/>
</dbReference>
<comment type="caution">
    <text evidence="2">The sequence shown here is derived from an EMBL/GenBank/DDBJ whole genome shotgun (WGS) entry which is preliminary data.</text>
</comment>
<keyword evidence="3" id="KW-1185">Reference proteome</keyword>
<evidence type="ECO:0008006" key="4">
    <source>
        <dbReference type="Google" id="ProtNLM"/>
    </source>
</evidence>
<sequence>MIPNVEQWRVSAASCFQHISNPSWFGSPTLQQLSMSAATSIAAEQPIKAASPFEAASKQPPRASFSDTVTVRQEGQHDTHVTTASPAVATADVPASSQNGYHSPAEVKQMLDSTQSAPGNVGPTGTAGREGSNIVHEPYSIKGPSASEQKLLESGAASPRALLPTHAQFLTVPNDFQPKEGTRISDELIVGKALGLGMQGGVYELLDASGHVAPVVLKVCHQGALLADLEREWEVGRILNDMTKPELALPGFMGIGIGIRTENGKFKGMIMERLNGHTVDKELSKADFSDVHYVRQMLYEVFVSLDQAQQAYGFHHSDMRMANVMEHRASAKKEPSRVNTAKMCRSKSRGLRYGDTTLNCDLSTTSYQSSTAAPPSMRKRTQFKIIDYGLANFDCDYAIVHMPEQEVEVLNRINAELKHSMNFLERFYRWWWGRKGDVHHYLWSLIKYVDGRVWPEKDEEDVRKLFGLIHHVTGVWLKGWFARADKDKVKVTCGWFVKRRQRGYIFRQIHARRVGFWSAVNPGLTAAEALTQLLGTSRHACSGSLPRKHFKCPLCHLTARPQTKASSAANASKHCTKNLWNFGFEPMA</sequence>
<dbReference type="EMBL" id="JALJOR010000009">
    <property type="protein sequence ID" value="KAK9811649.1"/>
    <property type="molecule type" value="Genomic_DNA"/>
</dbReference>
<dbReference type="Proteomes" id="UP001489004">
    <property type="component" value="Unassembled WGS sequence"/>
</dbReference>
<dbReference type="Gene3D" id="1.10.510.10">
    <property type="entry name" value="Transferase(Phosphotransferase) domain 1"/>
    <property type="match status" value="1"/>
</dbReference>
<evidence type="ECO:0000256" key="1">
    <source>
        <dbReference type="SAM" id="MobiDB-lite"/>
    </source>
</evidence>
<proteinExistence type="predicted"/>
<name>A0AAW1PUS0_9CHLO</name>
<accession>A0AAW1PUS0</accession>
<dbReference type="SUPFAM" id="SSF56112">
    <property type="entry name" value="Protein kinase-like (PK-like)"/>
    <property type="match status" value="1"/>
</dbReference>
<evidence type="ECO:0000313" key="3">
    <source>
        <dbReference type="Proteomes" id="UP001489004"/>
    </source>
</evidence>
<protein>
    <recommendedName>
        <fullName evidence="4">Protein kinase domain-containing protein</fullName>
    </recommendedName>
</protein>
<reference evidence="2 3" key="1">
    <citation type="journal article" date="2024" name="Nat. Commun.">
        <title>Phylogenomics reveals the evolutionary origins of lichenization in chlorophyte algae.</title>
        <authorList>
            <person name="Puginier C."/>
            <person name="Libourel C."/>
            <person name="Otte J."/>
            <person name="Skaloud P."/>
            <person name="Haon M."/>
            <person name="Grisel S."/>
            <person name="Petersen M."/>
            <person name="Berrin J.G."/>
            <person name="Delaux P.M."/>
            <person name="Dal Grande F."/>
            <person name="Keller J."/>
        </authorList>
    </citation>
    <scope>NUCLEOTIDE SEQUENCE [LARGE SCALE GENOMIC DNA]</scope>
    <source>
        <strain evidence="2 3">SAG 2043</strain>
    </source>
</reference>
<evidence type="ECO:0000313" key="2">
    <source>
        <dbReference type="EMBL" id="KAK9811649.1"/>
    </source>
</evidence>
<gene>
    <name evidence="2" type="ORF">WJX72_007662</name>
</gene>
<organism evidence="2 3">
    <name type="scientific">[Myrmecia] bisecta</name>
    <dbReference type="NCBI Taxonomy" id="41462"/>
    <lineage>
        <taxon>Eukaryota</taxon>
        <taxon>Viridiplantae</taxon>
        <taxon>Chlorophyta</taxon>
        <taxon>core chlorophytes</taxon>
        <taxon>Trebouxiophyceae</taxon>
        <taxon>Trebouxiales</taxon>
        <taxon>Trebouxiaceae</taxon>
        <taxon>Myrmecia</taxon>
    </lineage>
</organism>
<feature type="region of interest" description="Disordered" evidence="1">
    <location>
        <begin position="114"/>
        <end position="155"/>
    </location>
</feature>
<dbReference type="AlphaFoldDB" id="A0AAW1PUS0"/>